<reference evidence="1" key="1">
    <citation type="submission" date="2020-04" db="EMBL/GenBank/DDBJ databases">
        <authorList>
            <person name="Chiriac C."/>
            <person name="Salcher M."/>
            <person name="Ghai R."/>
            <person name="Kavagutti S V."/>
        </authorList>
    </citation>
    <scope>NUCLEOTIDE SEQUENCE</scope>
</reference>
<name>A0A6J5PCB2_9CAUD</name>
<accession>A0A6J5PCB2</accession>
<dbReference type="EMBL" id="LR796813">
    <property type="protein sequence ID" value="CAB4167536.1"/>
    <property type="molecule type" value="Genomic_DNA"/>
</dbReference>
<evidence type="ECO:0000313" key="1">
    <source>
        <dbReference type="EMBL" id="CAB4167536.1"/>
    </source>
</evidence>
<sequence length="57" mass="5925">MVLVPRGMGVRQVAAVAAVLSIKTVQQVVRVAVAVESPQLEEQAPADKEVKAATATL</sequence>
<proteinExistence type="predicted"/>
<protein>
    <submittedName>
        <fullName evidence="1">Uncharacterized protein</fullName>
    </submittedName>
</protein>
<gene>
    <name evidence="1" type="ORF">UFOVP862_22</name>
</gene>
<organism evidence="1">
    <name type="scientific">uncultured Caudovirales phage</name>
    <dbReference type="NCBI Taxonomy" id="2100421"/>
    <lineage>
        <taxon>Viruses</taxon>
        <taxon>Duplodnaviria</taxon>
        <taxon>Heunggongvirae</taxon>
        <taxon>Uroviricota</taxon>
        <taxon>Caudoviricetes</taxon>
        <taxon>Peduoviridae</taxon>
        <taxon>Maltschvirus</taxon>
        <taxon>Maltschvirus maltsch</taxon>
    </lineage>
</organism>